<dbReference type="PANTHER" id="PTHR30570:SF1">
    <property type="entry name" value="PHOSPHATE-BINDING PROTEIN PSTS"/>
    <property type="match status" value="1"/>
</dbReference>
<evidence type="ECO:0000256" key="1">
    <source>
        <dbReference type="ARBA" id="ARBA00022729"/>
    </source>
</evidence>
<evidence type="ECO:0000256" key="2">
    <source>
        <dbReference type="SAM" id="SignalP"/>
    </source>
</evidence>
<evidence type="ECO:0000313" key="4">
    <source>
        <dbReference type="EMBL" id="HIT39829.1"/>
    </source>
</evidence>
<evidence type="ECO:0000313" key="5">
    <source>
        <dbReference type="Proteomes" id="UP000886722"/>
    </source>
</evidence>
<dbReference type="Gene3D" id="3.40.190.10">
    <property type="entry name" value="Periplasmic binding protein-like II"/>
    <property type="match status" value="2"/>
</dbReference>
<reference evidence="4" key="2">
    <citation type="journal article" date="2021" name="PeerJ">
        <title>Extensive microbial diversity within the chicken gut microbiome revealed by metagenomics and culture.</title>
        <authorList>
            <person name="Gilroy R."/>
            <person name="Ravi A."/>
            <person name="Getino M."/>
            <person name="Pursley I."/>
            <person name="Horton D.L."/>
            <person name="Alikhan N.F."/>
            <person name="Baker D."/>
            <person name="Gharbi K."/>
            <person name="Hall N."/>
            <person name="Watson M."/>
            <person name="Adriaenssens E.M."/>
            <person name="Foster-Nyarko E."/>
            <person name="Jarju S."/>
            <person name="Secka A."/>
            <person name="Antonio M."/>
            <person name="Oren A."/>
            <person name="Chaudhuri R.R."/>
            <person name="La Ragione R."/>
            <person name="Hildebrand F."/>
            <person name="Pallen M.J."/>
        </authorList>
    </citation>
    <scope>NUCLEOTIDE SEQUENCE</scope>
    <source>
        <strain evidence="4">21143</strain>
    </source>
</reference>
<proteinExistence type="predicted"/>
<dbReference type="EMBL" id="DVKT01000055">
    <property type="protein sequence ID" value="HIT39829.1"/>
    <property type="molecule type" value="Genomic_DNA"/>
</dbReference>
<dbReference type="Proteomes" id="UP000886722">
    <property type="component" value="Unassembled WGS sequence"/>
</dbReference>
<dbReference type="PANTHER" id="PTHR30570">
    <property type="entry name" value="PERIPLASMIC PHOSPHATE BINDING COMPONENT OF PHOSPHATE ABC TRANSPORTER"/>
    <property type="match status" value="1"/>
</dbReference>
<feature type="chain" id="PRO_5038954567" evidence="2">
    <location>
        <begin position="18"/>
        <end position="317"/>
    </location>
</feature>
<name>A0A9D1GGN7_9BACT</name>
<organism evidence="4 5">
    <name type="scientific">Candidatus Caccoplasma intestinavium</name>
    <dbReference type="NCBI Taxonomy" id="2840716"/>
    <lineage>
        <taxon>Bacteria</taxon>
        <taxon>Pseudomonadati</taxon>
        <taxon>Bacteroidota</taxon>
        <taxon>Bacteroidia</taxon>
        <taxon>Bacteroidales</taxon>
        <taxon>Bacteroidaceae</taxon>
        <taxon>Bacteroidaceae incertae sedis</taxon>
        <taxon>Candidatus Caccoplasma</taxon>
    </lineage>
</organism>
<comment type="caution">
    <text evidence="4">The sequence shown here is derived from an EMBL/GenBank/DDBJ whole genome shotgun (WGS) entry which is preliminary data.</text>
</comment>
<reference evidence="4" key="1">
    <citation type="submission" date="2020-10" db="EMBL/GenBank/DDBJ databases">
        <authorList>
            <person name="Gilroy R."/>
        </authorList>
    </citation>
    <scope>NUCLEOTIDE SEQUENCE</scope>
    <source>
        <strain evidence="4">21143</strain>
    </source>
</reference>
<sequence>MKRAFVLILCGVAFIFASCNRNKQQQGNTIENTTTSGVITICVDETLKPIIEEEIEVFEGLYPKANIIPKYTSEVTAFNELFADSVKLIVATRSLTDEEIQSLQANNLYPKVSKIAIDGVALITNRNNPDSLVTLDQLRDIFTGKITKWNQLNPKSRMGDLEVVFDNTNSSTVRYVIENINKGQELTGNIKATHDNEGVIDYVSKVPNAIGVIGSNWIGNQSDTTNLSFNDLIQVMLVSADPIAFNGNSYQPFQAYLAMQIYPLSREIYMICTSNRNSLPYGFTSFVSSDKGQRIILKSGILPAKQPLRVVNVRENL</sequence>
<dbReference type="InterPro" id="IPR050811">
    <property type="entry name" value="Phosphate_ABC_transporter"/>
</dbReference>
<dbReference type="SUPFAM" id="SSF53850">
    <property type="entry name" value="Periplasmic binding protein-like II"/>
    <property type="match status" value="1"/>
</dbReference>
<keyword evidence="1 2" id="KW-0732">Signal</keyword>
<dbReference type="AlphaFoldDB" id="A0A9D1GGN7"/>
<evidence type="ECO:0000259" key="3">
    <source>
        <dbReference type="Pfam" id="PF12849"/>
    </source>
</evidence>
<feature type="domain" description="PBP" evidence="3">
    <location>
        <begin position="33"/>
        <end position="290"/>
    </location>
</feature>
<gene>
    <name evidence="4" type="ORF">IAD06_07305</name>
</gene>
<dbReference type="InterPro" id="IPR024370">
    <property type="entry name" value="PBP_domain"/>
</dbReference>
<feature type="signal peptide" evidence="2">
    <location>
        <begin position="1"/>
        <end position="17"/>
    </location>
</feature>
<accession>A0A9D1GGN7</accession>
<dbReference type="PROSITE" id="PS51257">
    <property type="entry name" value="PROKAR_LIPOPROTEIN"/>
    <property type="match status" value="1"/>
</dbReference>
<dbReference type="Pfam" id="PF12849">
    <property type="entry name" value="PBP_like_2"/>
    <property type="match status" value="1"/>
</dbReference>
<protein>
    <submittedName>
        <fullName evidence="4">Substrate-binding domain-containing protein</fullName>
    </submittedName>
</protein>